<accession>A0ABQ3V6I7</accession>
<feature type="domain" description="Mannosylglycerate hydrolase MGH1-like glycoside hydrolase" evidence="4">
    <location>
        <begin position="32"/>
        <end position="424"/>
    </location>
</feature>
<dbReference type="InterPro" id="IPR004888">
    <property type="entry name" value="Glycoside_hydrolase_63"/>
</dbReference>
<evidence type="ECO:0000256" key="3">
    <source>
        <dbReference type="ARBA" id="ARBA00023295"/>
    </source>
</evidence>
<keyword evidence="3" id="KW-0326">Glycosidase</keyword>
<dbReference type="Gene3D" id="1.50.10.10">
    <property type="match status" value="1"/>
</dbReference>
<dbReference type="PANTHER" id="PTHR10412:SF11">
    <property type="entry name" value="MANNOSYL-OLIGOSACCHARIDE GLUCOSIDASE"/>
    <property type="match status" value="1"/>
</dbReference>
<dbReference type="Proteomes" id="UP000654345">
    <property type="component" value="Unassembled WGS sequence"/>
</dbReference>
<reference evidence="5 6" key="1">
    <citation type="journal article" date="2021" name="Int. J. Syst. Evol. Microbiol.">
        <title>Reticulibacter mediterranei gen. nov., sp. nov., within the new family Reticulibacteraceae fam. nov., and Ktedonospora formicarum gen. nov., sp. nov., Ktedonobacter robiniae sp. nov., Dictyobacter formicarum sp. nov. and Dictyobacter arantiisoli sp. nov., belonging to the class Ktedonobacteria.</title>
        <authorList>
            <person name="Yabe S."/>
            <person name="Zheng Y."/>
            <person name="Wang C.M."/>
            <person name="Sakai Y."/>
            <person name="Abe K."/>
            <person name="Yokota A."/>
            <person name="Donadio S."/>
            <person name="Cavaletti L."/>
            <person name="Monciardini P."/>
        </authorList>
    </citation>
    <scope>NUCLEOTIDE SEQUENCE [LARGE SCALE GENOMIC DNA]</scope>
    <source>
        <strain evidence="5 6">SOSP1-30</strain>
    </source>
</reference>
<dbReference type="InterPro" id="IPR008928">
    <property type="entry name" value="6-hairpin_glycosidase_sf"/>
</dbReference>
<keyword evidence="2" id="KW-0378">Hydrolase</keyword>
<dbReference type="EMBL" id="BNJG01000007">
    <property type="protein sequence ID" value="GHO60851.1"/>
    <property type="molecule type" value="Genomic_DNA"/>
</dbReference>
<dbReference type="InterPro" id="IPR012341">
    <property type="entry name" value="6hp_glycosidase-like_sf"/>
</dbReference>
<evidence type="ECO:0000256" key="1">
    <source>
        <dbReference type="ARBA" id="ARBA00010833"/>
    </source>
</evidence>
<dbReference type="SUPFAM" id="SSF48208">
    <property type="entry name" value="Six-hairpin glycosidases"/>
    <property type="match status" value="1"/>
</dbReference>
<evidence type="ECO:0000313" key="6">
    <source>
        <dbReference type="Proteomes" id="UP000654345"/>
    </source>
</evidence>
<dbReference type="InterPro" id="IPR054491">
    <property type="entry name" value="MGH1-like_GH"/>
</dbReference>
<evidence type="ECO:0000259" key="4">
    <source>
        <dbReference type="Pfam" id="PF22422"/>
    </source>
</evidence>
<sequence length="436" mass="51233">MKHEYEQLAQEAIKVLQGNWTGSFTRPGSILYHHQWSWDSAFIAMGYIHYDQDRAEQELRTLFAGQWSNGMLPHMIFNPQASNYQDRLQFWEVERYRYAPRDRETSGLVQLPVHATAILHMYRHAQNTAQARAFLAEMFPHLKAWHTYLYQERDAQGEGLVYIQHPWESLDNSPVWDAILQRMQLQAEEVPAYQRVDIQLVNAEDRPTKMEYDRYAYLVKLFAARNYDEAQIRRDCPFLVQDVLFNALLCQSNRDLAEIAQILNEDPVPFQAWAELTSQAINQKLWDDEHGIYLDFDLVANEQIHAYSVAGFVPLFASIPDQARAQRMYTYLNSEAFSPLHEAIYAVPSYDRLTAEFSPNRYWRGPVWINMNWLLAHGLHRYGYHEYARRLRQTIIDLPQQHGFFEYYNPFSGQGHGTDQFSWTASLLLDVLYSGE</sequence>
<evidence type="ECO:0000313" key="5">
    <source>
        <dbReference type="EMBL" id="GHO60851.1"/>
    </source>
</evidence>
<comment type="caution">
    <text evidence="5">The sequence shown here is derived from an EMBL/GenBank/DDBJ whole genome shotgun (WGS) entry which is preliminary data.</text>
</comment>
<evidence type="ECO:0000256" key="2">
    <source>
        <dbReference type="ARBA" id="ARBA00022801"/>
    </source>
</evidence>
<dbReference type="Pfam" id="PF22422">
    <property type="entry name" value="MGH1-like_GH"/>
    <property type="match status" value="1"/>
</dbReference>
<keyword evidence="6" id="KW-1185">Reference proteome</keyword>
<dbReference type="RefSeq" id="WP_201376882.1">
    <property type="nucleotide sequence ID" value="NZ_BNJG01000007.1"/>
</dbReference>
<name>A0ABQ3V6I7_9CHLR</name>
<gene>
    <name evidence="5" type="ORF">KSB_93260</name>
</gene>
<organism evidence="5 6">
    <name type="scientific">Ktedonobacter robiniae</name>
    <dbReference type="NCBI Taxonomy" id="2778365"/>
    <lineage>
        <taxon>Bacteria</taxon>
        <taxon>Bacillati</taxon>
        <taxon>Chloroflexota</taxon>
        <taxon>Ktedonobacteria</taxon>
        <taxon>Ktedonobacterales</taxon>
        <taxon>Ktedonobacteraceae</taxon>
        <taxon>Ktedonobacter</taxon>
    </lineage>
</organism>
<proteinExistence type="inferred from homology"/>
<dbReference type="PANTHER" id="PTHR10412">
    <property type="entry name" value="MANNOSYL-OLIGOSACCHARIDE GLUCOSIDASE"/>
    <property type="match status" value="1"/>
</dbReference>
<comment type="similarity">
    <text evidence="1">Belongs to the glycosyl hydrolase 63 family.</text>
</comment>
<protein>
    <recommendedName>
        <fullName evidence="4">Mannosylglycerate hydrolase MGH1-like glycoside hydrolase domain-containing protein</fullName>
    </recommendedName>
</protein>